<name>A0ACA9KMX2_9GLOM</name>
<accession>A0ACA9KMX2</accession>
<gene>
    <name evidence="1" type="ORF">SCALOS_LOCUS2504</name>
</gene>
<feature type="non-terminal residue" evidence="1">
    <location>
        <position position="1"/>
    </location>
</feature>
<reference evidence="1" key="1">
    <citation type="submission" date="2021-06" db="EMBL/GenBank/DDBJ databases">
        <authorList>
            <person name="Kallberg Y."/>
            <person name="Tangrot J."/>
            <person name="Rosling A."/>
        </authorList>
    </citation>
    <scope>NUCLEOTIDE SEQUENCE</scope>
    <source>
        <strain evidence="1">AU212A</strain>
    </source>
</reference>
<keyword evidence="2" id="KW-1185">Reference proteome</keyword>
<comment type="caution">
    <text evidence="1">The sequence shown here is derived from an EMBL/GenBank/DDBJ whole genome shotgun (WGS) entry which is preliminary data.</text>
</comment>
<protein>
    <submittedName>
        <fullName evidence="1">7398_t:CDS:1</fullName>
    </submittedName>
</protein>
<dbReference type="EMBL" id="CAJVPM010002261">
    <property type="protein sequence ID" value="CAG8483070.1"/>
    <property type="molecule type" value="Genomic_DNA"/>
</dbReference>
<evidence type="ECO:0000313" key="2">
    <source>
        <dbReference type="Proteomes" id="UP000789860"/>
    </source>
</evidence>
<dbReference type="Proteomes" id="UP000789860">
    <property type="component" value="Unassembled WGS sequence"/>
</dbReference>
<evidence type="ECO:0000313" key="1">
    <source>
        <dbReference type="EMBL" id="CAG8483070.1"/>
    </source>
</evidence>
<proteinExistence type="predicted"/>
<organism evidence="1 2">
    <name type="scientific">Scutellospora calospora</name>
    <dbReference type="NCBI Taxonomy" id="85575"/>
    <lineage>
        <taxon>Eukaryota</taxon>
        <taxon>Fungi</taxon>
        <taxon>Fungi incertae sedis</taxon>
        <taxon>Mucoromycota</taxon>
        <taxon>Glomeromycotina</taxon>
        <taxon>Glomeromycetes</taxon>
        <taxon>Diversisporales</taxon>
        <taxon>Gigasporaceae</taxon>
        <taxon>Scutellospora</taxon>
    </lineage>
</organism>
<sequence length="225" mass="26129">NMNNPKVNRILTEIIRTNLTEEQIKQNLGDLESQREETVEQVLKSEDKQKLAAYDDLEAKGLPEKVFGNQNPSEIENQIKNLTKEADALQSKYKQIAEELDDYVQRKTRAESEKTEKELEECENQGWENKIRLVLGLEEDELFPNDWHNQLINKQQLALIQDLLGEKSRTQEVAKEIKNKDSEITILHLQIEELGGTVGANPILKKFLEWREMGTSEQKRAIIKY</sequence>